<dbReference type="AlphaFoldDB" id="A0A519BCH5"/>
<reference evidence="1 2" key="1">
    <citation type="submission" date="2019-01" db="EMBL/GenBank/DDBJ databases">
        <title>Insights into ecological role of a new deltaproteobacterial order Candidatus Sinidesulfobacterales (Sva0485) by metagenomics and metatranscriptomics.</title>
        <authorList>
            <person name="Tan S."/>
            <person name="Liu J."/>
            <person name="Fang Y."/>
            <person name="Hedlund B.P."/>
            <person name="Lian Z.H."/>
            <person name="Huang L.Y."/>
            <person name="Li J.T."/>
            <person name="Huang L.N."/>
            <person name="Li W.J."/>
            <person name="Jiang H.C."/>
            <person name="Dong H.L."/>
            <person name="Shu W.S."/>
        </authorList>
    </citation>
    <scope>NUCLEOTIDE SEQUENCE [LARGE SCALE GENOMIC DNA]</scope>
    <source>
        <strain evidence="1">AP3</strain>
    </source>
</reference>
<organism evidence="1 2">
    <name type="scientific">Candidatus Acidulodesulfobacterium ferriphilum</name>
    <dbReference type="NCBI Taxonomy" id="2597223"/>
    <lineage>
        <taxon>Bacteria</taxon>
        <taxon>Deltaproteobacteria</taxon>
        <taxon>Candidatus Acidulodesulfobacterales</taxon>
        <taxon>Candidatus Acidulodesulfobacterium</taxon>
    </lineage>
</organism>
<evidence type="ECO:0000313" key="2">
    <source>
        <dbReference type="Proteomes" id="UP000320813"/>
    </source>
</evidence>
<proteinExistence type="predicted"/>
<comment type="caution">
    <text evidence="1">The sequence shown here is derived from an EMBL/GenBank/DDBJ whole genome shotgun (WGS) entry which is preliminary data.</text>
</comment>
<accession>A0A519BCH5</accession>
<evidence type="ECO:0000313" key="1">
    <source>
        <dbReference type="EMBL" id="RZD14928.1"/>
    </source>
</evidence>
<dbReference type="EMBL" id="SGBD01000001">
    <property type="protein sequence ID" value="RZD14928.1"/>
    <property type="molecule type" value="Genomic_DNA"/>
</dbReference>
<gene>
    <name evidence="1" type="ORF">EVJ47_01200</name>
</gene>
<dbReference type="Proteomes" id="UP000320813">
    <property type="component" value="Unassembled WGS sequence"/>
</dbReference>
<protein>
    <submittedName>
        <fullName evidence="1">Uncharacterized protein</fullName>
    </submittedName>
</protein>
<name>A0A519BCH5_9DELT</name>
<sequence length="133" mass="15785">MENIQKFSFLNKLDSLLPESFGDIANIKRFHKYLFGEFILNENSVREAQAFINIPIIKESLERAATYYYAFRYIFYDNKYYGGRPNKELEKLVENGIVKLKTPGTVKLREFKENRIVWTKVLHEIPLKELKNS</sequence>